<reference evidence="5 8" key="2">
    <citation type="submission" date="2019-07" db="EMBL/GenBank/DDBJ databases">
        <title>Whole genome shotgun sequence of Myxococcus virescens NBRC 100334.</title>
        <authorList>
            <person name="Hosoyama A."/>
            <person name="Uohara A."/>
            <person name="Ohji S."/>
            <person name="Ichikawa N."/>
        </authorList>
    </citation>
    <scope>NUCLEOTIDE SEQUENCE [LARGE SCALE GENOMIC DNA]</scope>
    <source>
        <strain evidence="5 8">NBRC 100334</strain>
    </source>
</reference>
<dbReference type="InterPro" id="IPR041698">
    <property type="entry name" value="Methyltransf_25"/>
</dbReference>
<name>A0A511HHT5_9BACT</name>
<sequence>MASGHQPPEGQAALWNGLAGQAWVDSRDLLEGMFKPFEELLVEAVQARGARQVLDVGCGTGSTTLAVARRLGAQGHCVGIDISAPMLAAARARAEAEHVAASFIEANAEHHAFERGRFDMLISRFGVMFFDDAVQAFVNLRRSARENARLSLIAWRSPSENPFMTTAERAAAPLLPNMPARQPNAPGQFAFADGDRVHRILEQSGWMDIGIHPIDATCTLPERGLVQYLTRFGPLGRVLHEADERTRTHVIETVRAAFNPYVHGDEVRFTAACWRVEARAPAEVLSA</sequence>
<reference evidence="6 7" key="1">
    <citation type="submission" date="2016-10" db="EMBL/GenBank/DDBJ databases">
        <authorList>
            <person name="Varghese N."/>
            <person name="Submissions S."/>
        </authorList>
    </citation>
    <scope>NUCLEOTIDE SEQUENCE [LARGE SCALE GENOMIC DNA]</scope>
    <source>
        <strain evidence="6 7">DSM 2260</strain>
    </source>
</reference>
<evidence type="ECO:0000313" key="5">
    <source>
        <dbReference type="EMBL" id="GEL73137.1"/>
    </source>
</evidence>
<dbReference type="Pfam" id="PF13649">
    <property type="entry name" value="Methyltransf_25"/>
    <property type="match status" value="1"/>
</dbReference>
<keyword evidence="2" id="KW-0808">Transferase</keyword>
<dbReference type="PANTHER" id="PTHR43464">
    <property type="entry name" value="METHYLTRANSFERASE"/>
    <property type="match status" value="1"/>
</dbReference>
<dbReference type="Proteomes" id="UP000321224">
    <property type="component" value="Unassembled WGS sequence"/>
</dbReference>
<dbReference type="CDD" id="cd02440">
    <property type="entry name" value="AdoMet_MTases"/>
    <property type="match status" value="1"/>
</dbReference>
<keyword evidence="6" id="KW-0830">Ubiquinone</keyword>
<dbReference type="Gene3D" id="3.40.50.150">
    <property type="entry name" value="Vaccinia Virus protein VP39"/>
    <property type="match status" value="1"/>
</dbReference>
<keyword evidence="1" id="KW-0489">Methyltransferase</keyword>
<accession>A0A511HHT5</accession>
<dbReference type="EMBL" id="FNAJ01000002">
    <property type="protein sequence ID" value="SDD62758.1"/>
    <property type="molecule type" value="Genomic_DNA"/>
</dbReference>
<gene>
    <name evidence="5" type="ORF">MVI01_49210</name>
    <name evidence="6" type="ORF">SAMN04488504_10229</name>
</gene>
<evidence type="ECO:0000313" key="8">
    <source>
        <dbReference type="Proteomes" id="UP000321224"/>
    </source>
</evidence>
<comment type="caution">
    <text evidence="5">The sequence shown here is derived from an EMBL/GenBank/DDBJ whole genome shotgun (WGS) entry which is preliminary data.</text>
</comment>
<dbReference type="AlphaFoldDB" id="A0A511HHT5"/>
<dbReference type="Proteomes" id="UP000198717">
    <property type="component" value="Unassembled WGS sequence"/>
</dbReference>
<dbReference type="InterPro" id="IPR029063">
    <property type="entry name" value="SAM-dependent_MTases_sf"/>
</dbReference>
<evidence type="ECO:0000256" key="3">
    <source>
        <dbReference type="ARBA" id="ARBA00022691"/>
    </source>
</evidence>
<dbReference type="GO" id="GO:0008168">
    <property type="term" value="F:methyltransferase activity"/>
    <property type="evidence" value="ECO:0007669"/>
    <property type="project" value="UniProtKB-KW"/>
</dbReference>
<evidence type="ECO:0000256" key="1">
    <source>
        <dbReference type="ARBA" id="ARBA00022603"/>
    </source>
</evidence>
<proteinExistence type="predicted"/>
<feature type="domain" description="Methyltransferase" evidence="4">
    <location>
        <begin position="53"/>
        <end position="145"/>
    </location>
</feature>
<evidence type="ECO:0000256" key="2">
    <source>
        <dbReference type="ARBA" id="ARBA00022679"/>
    </source>
</evidence>
<dbReference type="EMBL" id="BJVY01000031">
    <property type="protein sequence ID" value="GEL73137.1"/>
    <property type="molecule type" value="Genomic_DNA"/>
</dbReference>
<evidence type="ECO:0000313" key="6">
    <source>
        <dbReference type="EMBL" id="SDD62758.1"/>
    </source>
</evidence>
<keyword evidence="7" id="KW-1185">Reference proteome</keyword>
<keyword evidence="3" id="KW-0949">S-adenosyl-L-methionine</keyword>
<evidence type="ECO:0000313" key="7">
    <source>
        <dbReference type="Proteomes" id="UP000198717"/>
    </source>
</evidence>
<dbReference type="RefSeq" id="WP_090488711.1">
    <property type="nucleotide sequence ID" value="NZ_BJVY01000031.1"/>
</dbReference>
<protein>
    <submittedName>
        <fullName evidence="6">Ubiquinone/menaquinone biosynthesis C-methylase UbiE</fullName>
    </submittedName>
</protein>
<dbReference type="GO" id="GO:0032259">
    <property type="term" value="P:methylation"/>
    <property type="evidence" value="ECO:0007669"/>
    <property type="project" value="UniProtKB-KW"/>
</dbReference>
<dbReference type="PANTHER" id="PTHR43464:SF19">
    <property type="entry name" value="UBIQUINONE BIOSYNTHESIS O-METHYLTRANSFERASE, MITOCHONDRIAL"/>
    <property type="match status" value="1"/>
</dbReference>
<evidence type="ECO:0000259" key="4">
    <source>
        <dbReference type="Pfam" id="PF13649"/>
    </source>
</evidence>
<dbReference type="SUPFAM" id="SSF53335">
    <property type="entry name" value="S-adenosyl-L-methionine-dependent methyltransferases"/>
    <property type="match status" value="1"/>
</dbReference>
<organism evidence="5 8">
    <name type="scientific">Myxococcus virescens</name>
    <dbReference type="NCBI Taxonomy" id="83456"/>
    <lineage>
        <taxon>Bacteria</taxon>
        <taxon>Pseudomonadati</taxon>
        <taxon>Myxococcota</taxon>
        <taxon>Myxococcia</taxon>
        <taxon>Myxococcales</taxon>
        <taxon>Cystobacterineae</taxon>
        <taxon>Myxococcaceae</taxon>
        <taxon>Myxococcus</taxon>
    </lineage>
</organism>